<protein>
    <recommendedName>
        <fullName evidence="3">DUF4352 domain-containing protein</fullName>
    </recommendedName>
</protein>
<dbReference type="EMBL" id="BAAAND010000003">
    <property type="protein sequence ID" value="GAA1573383.1"/>
    <property type="molecule type" value="Genomic_DNA"/>
</dbReference>
<keyword evidence="2" id="KW-1185">Reference proteome</keyword>
<name>A0ABN2DCB0_9ACTN</name>
<evidence type="ECO:0008006" key="3">
    <source>
        <dbReference type="Google" id="ProtNLM"/>
    </source>
</evidence>
<dbReference type="RefSeq" id="WP_344188715.1">
    <property type="nucleotide sequence ID" value="NZ_BAAAND010000003.1"/>
</dbReference>
<evidence type="ECO:0000313" key="2">
    <source>
        <dbReference type="Proteomes" id="UP001500190"/>
    </source>
</evidence>
<dbReference type="Proteomes" id="UP001500190">
    <property type="component" value="Unassembled WGS sequence"/>
</dbReference>
<proteinExistence type="predicted"/>
<organism evidence="1 2">
    <name type="scientific">Kribbella karoonensis</name>
    <dbReference type="NCBI Taxonomy" id="324851"/>
    <lineage>
        <taxon>Bacteria</taxon>
        <taxon>Bacillati</taxon>
        <taxon>Actinomycetota</taxon>
        <taxon>Actinomycetes</taxon>
        <taxon>Propionibacteriales</taxon>
        <taxon>Kribbellaceae</taxon>
        <taxon>Kribbella</taxon>
    </lineage>
</organism>
<evidence type="ECO:0000313" key="1">
    <source>
        <dbReference type="EMBL" id="GAA1573383.1"/>
    </source>
</evidence>
<reference evidence="1 2" key="1">
    <citation type="journal article" date="2019" name="Int. J. Syst. Evol. Microbiol.">
        <title>The Global Catalogue of Microorganisms (GCM) 10K type strain sequencing project: providing services to taxonomists for standard genome sequencing and annotation.</title>
        <authorList>
            <consortium name="The Broad Institute Genomics Platform"/>
            <consortium name="The Broad Institute Genome Sequencing Center for Infectious Disease"/>
            <person name="Wu L."/>
            <person name="Ma J."/>
        </authorList>
    </citation>
    <scope>NUCLEOTIDE SEQUENCE [LARGE SCALE GENOMIC DNA]</scope>
    <source>
        <strain evidence="1 2">JCM 14304</strain>
    </source>
</reference>
<gene>
    <name evidence="1" type="ORF">GCM10009742_15270</name>
</gene>
<sequence length="185" mass="20179">MKVGGRATRLAAQGLALISLLSVGTFATLRPYLNSDEDAYKEGRIDQVVSQGPVTVADVEWKLDSLKVYTQLLNEDGEPIELDGPAGTVVVLASITVTPKPGLYLKDHQFTCDAVLRDSKGNTWDDQQAYGYPLPTYCGDDDHPFTMGKPAKIAKVFVVPKNAVPDLVGITTEDFYLHKRVLITP</sequence>
<comment type="caution">
    <text evidence="1">The sequence shown here is derived from an EMBL/GenBank/DDBJ whole genome shotgun (WGS) entry which is preliminary data.</text>
</comment>
<accession>A0ABN2DCB0</accession>